<dbReference type="Pfam" id="PF12298">
    <property type="entry name" value="Bot1p"/>
    <property type="match status" value="1"/>
</dbReference>
<dbReference type="PANTHER" id="PTHR28158:SF1">
    <property type="entry name" value="SMALL RIBOSOMAL SUBUNIT PROTEIN MS45"/>
    <property type="match status" value="1"/>
</dbReference>
<dbReference type="PANTHER" id="PTHR28158">
    <property type="entry name" value="37S RIBOSOMAL PROTEIN S35, MITOCHONDRIAL"/>
    <property type="match status" value="1"/>
</dbReference>
<keyword evidence="3" id="KW-1185">Reference proteome</keyword>
<accession>A0A9W9FRV8</accession>
<evidence type="ECO:0008006" key="4">
    <source>
        <dbReference type="Google" id="ProtNLM"/>
    </source>
</evidence>
<dbReference type="Proteomes" id="UP001141434">
    <property type="component" value="Unassembled WGS sequence"/>
</dbReference>
<dbReference type="GO" id="GO:0005763">
    <property type="term" value="C:mitochondrial small ribosomal subunit"/>
    <property type="evidence" value="ECO:0007669"/>
    <property type="project" value="TreeGrafter"/>
</dbReference>
<dbReference type="GO" id="GO:0032543">
    <property type="term" value="P:mitochondrial translation"/>
    <property type="evidence" value="ECO:0007669"/>
    <property type="project" value="TreeGrafter"/>
</dbReference>
<dbReference type="GeneID" id="81391984"/>
<dbReference type="RefSeq" id="XP_056513883.1">
    <property type="nucleotide sequence ID" value="XM_056652816.1"/>
</dbReference>
<feature type="compositionally biased region" description="Basic and acidic residues" evidence="1">
    <location>
        <begin position="306"/>
        <end position="323"/>
    </location>
</feature>
<feature type="region of interest" description="Disordered" evidence="1">
    <location>
        <begin position="306"/>
        <end position="386"/>
    </location>
</feature>
<reference evidence="2" key="1">
    <citation type="submission" date="2022-11" db="EMBL/GenBank/DDBJ databases">
        <authorList>
            <person name="Petersen C."/>
        </authorList>
    </citation>
    <scope>NUCLEOTIDE SEQUENCE</scope>
    <source>
        <strain evidence="2">IBT 34128</strain>
    </source>
</reference>
<proteinExistence type="predicted"/>
<evidence type="ECO:0000313" key="3">
    <source>
        <dbReference type="Proteomes" id="UP001141434"/>
    </source>
</evidence>
<evidence type="ECO:0000256" key="1">
    <source>
        <dbReference type="SAM" id="MobiDB-lite"/>
    </source>
</evidence>
<feature type="compositionally biased region" description="Basic residues" evidence="1">
    <location>
        <begin position="375"/>
        <end position="386"/>
    </location>
</feature>
<protein>
    <recommendedName>
        <fullName evidence="4">Ribosomal protein S35, mitochondrial</fullName>
    </recommendedName>
</protein>
<organism evidence="2 3">
    <name type="scientific">Penicillium alfredii</name>
    <dbReference type="NCBI Taxonomy" id="1506179"/>
    <lineage>
        <taxon>Eukaryota</taxon>
        <taxon>Fungi</taxon>
        <taxon>Dikarya</taxon>
        <taxon>Ascomycota</taxon>
        <taxon>Pezizomycotina</taxon>
        <taxon>Eurotiomycetes</taxon>
        <taxon>Eurotiomycetidae</taxon>
        <taxon>Eurotiales</taxon>
        <taxon>Aspergillaceae</taxon>
        <taxon>Penicillium</taxon>
    </lineage>
</organism>
<dbReference type="OrthoDB" id="10052321at2759"/>
<dbReference type="GO" id="GO:0003735">
    <property type="term" value="F:structural constituent of ribosome"/>
    <property type="evidence" value="ECO:0007669"/>
    <property type="project" value="TreeGrafter"/>
</dbReference>
<dbReference type="EMBL" id="JAPMSZ010000004">
    <property type="protein sequence ID" value="KAJ5104887.1"/>
    <property type="molecule type" value="Genomic_DNA"/>
</dbReference>
<sequence length="386" mass="44158">MAPRIQSRRVSSTLLPYLGPSLSTSIPSLPSLPSVFSTFSRSFSATAPSQSKLRREMFEWLDGPGSELKHHKPNRTNYVSQYRKMIGKEYRDLKQYPFPENPTFISQSILSLPLQNEIYKRVVEEKQTVREVSVTFGVDMRRIAAVVRLVELEKRQRSQGKPLALPYARAIHEMVPTTGIARNPDQQKMHESINDLPMHPLTGAQMFYPVPESRSFTRVDAGRVFSGAPAQEHKIAEKWSSPHHVAERVPKRPHLIELVGKGDNARQVLQPADARIPHPQLIALERDLAKYPDEPLLVEQRHQDRLRDQAEAEQKQREAAQARRERKITSVSPQESRFDYRIKEVAFTTQTTGRDGRAPWAPGRRYGVPSDDRKRGMRKVPTRVEA</sequence>
<evidence type="ECO:0000313" key="2">
    <source>
        <dbReference type="EMBL" id="KAJ5104887.1"/>
    </source>
</evidence>
<dbReference type="InterPro" id="IPR021036">
    <property type="entry name" value="Ribosomal_mS45"/>
</dbReference>
<name>A0A9W9FRV8_9EURO</name>
<reference evidence="2" key="2">
    <citation type="journal article" date="2023" name="IMA Fungus">
        <title>Comparative genomic study of the Penicillium genus elucidates a diverse pangenome and 15 lateral gene transfer events.</title>
        <authorList>
            <person name="Petersen C."/>
            <person name="Sorensen T."/>
            <person name="Nielsen M.R."/>
            <person name="Sondergaard T.E."/>
            <person name="Sorensen J.L."/>
            <person name="Fitzpatrick D.A."/>
            <person name="Frisvad J.C."/>
            <person name="Nielsen K.L."/>
        </authorList>
    </citation>
    <scope>NUCLEOTIDE SEQUENCE</scope>
    <source>
        <strain evidence="2">IBT 34128</strain>
    </source>
</reference>
<comment type="caution">
    <text evidence="2">The sequence shown here is derived from an EMBL/GenBank/DDBJ whole genome shotgun (WGS) entry which is preliminary data.</text>
</comment>
<dbReference type="AlphaFoldDB" id="A0A9W9FRV8"/>
<gene>
    <name evidence="2" type="ORF">NUU61_002234</name>
</gene>